<protein>
    <submittedName>
        <fullName evidence="2">Aspartate/glutamate racemase family protein</fullName>
    </submittedName>
</protein>
<comment type="similarity">
    <text evidence="1">Belongs to the HyuE racemase family.</text>
</comment>
<evidence type="ECO:0000313" key="3">
    <source>
        <dbReference type="Proteomes" id="UP001597048"/>
    </source>
</evidence>
<dbReference type="PANTHER" id="PTHR28047:SF5">
    <property type="entry name" value="PROTEIN DCG1"/>
    <property type="match status" value="1"/>
</dbReference>
<name>A0ABW3KGH0_9GAMM</name>
<organism evidence="2 3">
    <name type="scientific">Oceanisphaera ostreae</name>
    <dbReference type="NCBI Taxonomy" id="914151"/>
    <lineage>
        <taxon>Bacteria</taxon>
        <taxon>Pseudomonadati</taxon>
        <taxon>Pseudomonadota</taxon>
        <taxon>Gammaproteobacteria</taxon>
        <taxon>Aeromonadales</taxon>
        <taxon>Aeromonadaceae</taxon>
        <taxon>Oceanisphaera</taxon>
    </lineage>
</organism>
<dbReference type="RefSeq" id="WP_379557895.1">
    <property type="nucleotide sequence ID" value="NZ_JBHTJS010000028.1"/>
</dbReference>
<proteinExistence type="inferred from homology"/>
<reference evidence="3" key="1">
    <citation type="journal article" date="2019" name="Int. J. Syst. Evol. Microbiol.">
        <title>The Global Catalogue of Microorganisms (GCM) 10K type strain sequencing project: providing services to taxonomists for standard genome sequencing and annotation.</title>
        <authorList>
            <consortium name="The Broad Institute Genomics Platform"/>
            <consortium name="The Broad Institute Genome Sequencing Center for Infectious Disease"/>
            <person name="Wu L."/>
            <person name="Ma J."/>
        </authorList>
    </citation>
    <scope>NUCLEOTIDE SEQUENCE [LARGE SCALE GENOMIC DNA]</scope>
    <source>
        <strain evidence="3">CCUG 60525</strain>
    </source>
</reference>
<dbReference type="PANTHER" id="PTHR28047">
    <property type="entry name" value="PROTEIN DCG1"/>
    <property type="match status" value="1"/>
</dbReference>
<dbReference type="Pfam" id="PF01177">
    <property type="entry name" value="Asp_Glu_race"/>
    <property type="match status" value="1"/>
</dbReference>
<dbReference type="InterPro" id="IPR052186">
    <property type="entry name" value="Hydantoin_racemase-like"/>
</dbReference>
<dbReference type="InterPro" id="IPR053714">
    <property type="entry name" value="Iso_Racemase_Enz_sf"/>
</dbReference>
<dbReference type="EMBL" id="JBHTJS010000028">
    <property type="protein sequence ID" value="MFD1007907.1"/>
    <property type="molecule type" value="Genomic_DNA"/>
</dbReference>
<evidence type="ECO:0000313" key="2">
    <source>
        <dbReference type="EMBL" id="MFD1007907.1"/>
    </source>
</evidence>
<dbReference type="Gene3D" id="3.40.50.12500">
    <property type="match status" value="1"/>
</dbReference>
<sequence>MLINPNGNAEVTAAMAAQAQLVLDCKMPGPRCRVLGRTNQQAPPLLASPADMQLAAAGVLALGVQAEQEQACAIIVAAFSDPGMNELRGKVSIPVLGIGESAFAEAAKGGRHFGIVTITPDVALLASFTARATELGVGGQYCGAHVTQGDAHTLLANVEQLDRALAVAIAESIADGAQAIILGGGPLSAAAERLQSQFAVPLLNPVSAAARAVVQLGDGRLSKR</sequence>
<dbReference type="InterPro" id="IPR015942">
    <property type="entry name" value="Asp/Glu/hydantoin_racemase"/>
</dbReference>
<dbReference type="Proteomes" id="UP001597048">
    <property type="component" value="Unassembled WGS sequence"/>
</dbReference>
<gene>
    <name evidence="2" type="ORF">ACFQ1C_07050</name>
</gene>
<evidence type="ECO:0000256" key="1">
    <source>
        <dbReference type="ARBA" id="ARBA00038414"/>
    </source>
</evidence>
<comment type="caution">
    <text evidence="2">The sequence shown here is derived from an EMBL/GenBank/DDBJ whole genome shotgun (WGS) entry which is preliminary data.</text>
</comment>
<keyword evidence="3" id="KW-1185">Reference proteome</keyword>
<accession>A0ABW3KGH0</accession>